<comment type="caution">
    <text evidence="1">The sequence shown here is derived from an EMBL/GenBank/DDBJ whole genome shotgun (WGS) entry which is preliminary data.</text>
</comment>
<name>A0ABN7PFA6_TIMPD</name>
<evidence type="ECO:0000313" key="2">
    <source>
        <dbReference type="Proteomes" id="UP001153148"/>
    </source>
</evidence>
<accession>A0ABN7PFA6</accession>
<protein>
    <submittedName>
        <fullName evidence="1">Uncharacterized protein</fullName>
    </submittedName>
</protein>
<dbReference type="EMBL" id="CAJPIN010054386">
    <property type="protein sequence ID" value="CAG2066450.1"/>
    <property type="molecule type" value="Genomic_DNA"/>
</dbReference>
<reference evidence="1" key="1">
    <citation type="submission" date="2021-03" db="EMBL/GenBank/DDBJ databases">
        <authorList>
            <person name="Tran Van P."/>
        </authorList>
    </citation>
    <scope>NUCLEOTIDE SEQUENCE</scope>
</reference>
<dbReference type="Proteomes" id="UP001153148">
    <property type="component" value="Unassembled WGS sequence"/>
</dbReference>
<gene>
    <name evidence="1" type="ORF">TPAB3V08_LOCUS13393</name>
</gene>
<feature type="non-terminal residue" evidence="1">
    <location>
        <position position="75"/>
    </location>
</feature>
<organism evidence="1 2">
    <name type="scientific">Timema podura</name>
    <name type="common">Walking stick</name>
    <dbReference type="NCBI Taxonomy" id="61482"/>
    <lineage>
        <taxon>Eukaryota</taxon>
        <taxon>Metazoa</taxon>
        <taxon>Ecdysozoa</taxon>
        <taxon>Arthropoda</taxon>
        <taxon>Hexapoda</taxon>
        <taxon>Insecta</taxon>
        <taxon>Pterygota</taxon>
        <taxon>Neoptera</taxon>
        <taxon>Polyneoptera</taxon>
        <taxon>Phasmatodea</taxon>
        <taxon>Timematodea</taxon>
        <taxon>Timematoidea</taxon>
        <taxon>Timematidae</taxon>
        <taxon>Timema</taxon>
    </lineage>
</organism>
<sequence>MEGDTPVKMEPEDDLEYKLHYEENFEIKSEIDLPIKSEKVFEEEGNDYQEPVSSTGRITIPPIKEELPVSNFLLK</sequence>
<keyword evidence="2" id="KW-1185">Reference proteome</keyword>
<evidence type="ECO:0000313" key="1">
    <source>
        <dbReference type="EMBL" id="CAG2066450.1"/>
    </source>
</evidence>
<proteinExistence type="predicted"/>